<evidence type="ECO:0000256" key="3">
    <source>
        <dbReference type="ARBA" id="ARBA00022475"/>
    </source>
</evidence>
<dbReference type="GO" id="GO:0005886">
    <property type="term" value="C:plasma membrane"/>
    <property type="evidence" value="ECO:0007669"/>
    <property type="project" value="UniProtKB-SubCell"/>
</dbReference>
<comment type="subcellular location">
    <subcellularLocation>
        <location evidence="1 7">Cell membrane</location>
        <topology evidence="1 7">Multi-pass membrane protein</topology>
    </subcellularLocation>
</comment>
<protein>
    <submittedName>
        <fullName evidence="9">Multiple sugar transport system permease protein</fullName>
    </submittedName>
</protein>
<comment type="caution">
    <text evidence="9">The sequence shown here is derived from an EMBL/GenBank/DDBJ whole genome shotgun (WGS) entry which is preliminary data.</text>
</comment>
<name>A0A927RBK4_9ACTN</name>
<dbReference type="PANTHER" id="PTHR43744">
    <property type="entry name" value="ABC TRANSPORTER PERMEASE PROTEIN MG189-RELATED-RELATED"/>
    <property type="match status" value="1"/>
</dbReference>
<evidence type="ECO:0000256" key="5">
    <source>
        <dbReference type="ARBA" id="ARBA00022989"/>
    </source>
</evidence>
<dbReference type="InterPro" id="IPR035906">
    <property type="entry name" value="MetI-like_sf"/>
</dbReference>
<dbReference type="InterPro" id="IPR000515">
    <property type="entry name" value="MetI-like"/>
</dbReference>
<dbReference type="RefSeq" id="WP_192750339.1">
    <property type="nucleotide sequence ID" value="NZ_BAABJL010000011.1"/>
</dbReference>
<keyword evidence="3" id="KW-1003">Cell membrane</keyword>
<feature type="transmembrane region" description="Helical" evidence="7">
    <location>
        <begin position="133"/>
        <end position="154"/>
    </location>
</feature>
<feature type="transmembrane region" description="Helical" evidence="7">
    <location>
        <begin position="36"/>
        <end position="55"/>
    </location>
</feature>
<proteinExistence type="inferred from homology"/>
<reference evidence="9" key="1">
    <citation type="submission" date="2020-10" db="EMBL/GenBank/DDBJ databases">
        <title>Sequencing the genomes of 1000 actinobacteria strains.</title>
        <authorList>
            <person name="Klenk H.-P."/>
        </authorList>
    </citation>
    <scope>NUCLEOTIDE SEQUENCE</scope>
    <source>
        <strain evidence="9">DSM 45354</strain>
    </source>
</reference>
<keyword evidence="9" id="KW-0762">Sugar transport</keyword>
<dbReference type="CDD" id="cd06261">
    <property type="entry name" value="TM_PBP2"/>
    <property type="match status" value="1"/>
</dbReference>
<keyword evidence="10" id="KW-1185">Reference proteome</keyword>
<keyword evidence="4 7" id="KW-0812">Transmembrane</keyword>
<dbReference type="SUPFAM" id="SSF161098">
    <property type="entry name" value="MetI-like"/>
    <property type="match status" value="1"/>
</dbReference>
<organism evidence="9 10">
    <name type="scientific">Actinopolymorpha pittospori</name>
    <dbReference type="NCBI Taxonomy" id="648752"/>
    <lineage>
        <taxon>Bacteria</taxon>
        <taxon>Bacillati</taxon>
        <taxon>Actinomycetota</taxon>
        <taxon>Actinomycetes</taxon>
        <taxon>Propionibacteriales</taxon>
        <taxon>Actinopolymorphaceae</taxon>
        <taxon>Actinopolymorpha</taxon>
    </lineage>
</organism>
<feature type="transmembrane region" description="Helical" evidence="7">
    <location>
        <begin position="208"/>
        <end position="230"/>
    </location>
</feature>
<evidence type="ECO:0000256" key="4">
    <source>
        <dbReference type="ARBA" id="ARBA00022692"/>
    </source>
</evidence>
<sequence length="303" mass="33150">MSAETVSQLTARPGRVRSTATHWAGTSPRRITAGRIVGLLALLVMAAAWLVPFLWNILTSFKSEQDAVRVPVQILPESGFTLDAYRKVLGQGNLVVWFSNSVLIAVAVTVLSVLISALAAYGFSRMWFKGRKLLLAITLASIMVPGQLLIVPLFRQMATFDLVDTYWGVILPQLVHPVIVYILKKFFDGIPRELEESARMDGAGPLRIFWSIVLPLSRPVLAAVSIFLFIGAWNNFLWPFIVTNNPDLMTLPVGLANVRSGYGLQYAQNSAAAVLAALPLLAVFVFFQRQIVRGVATTGLGGQ</sequence>
<feature type="transmembrane region" description="Helical" evidence="7">
    <location>
        <begin position="166"/>
        <end position="187"/>
    </location>
</feature>
<dbReference type="Proteomes" id="UP000638648">
    <property type="component" value="Unassembled WGS sequence"/>
</dbReference>
<keyword evidence="6 7" id="KW-0472">Membrane</keyword>
<gene>
    <name evidence="9" type="ORF">HEB94_003013</name>
</gene>
<evidence type="ECO:0000256" key="7">
    <source>
        <dbReference type="RuleBase" id="RU363032"/>
    </source>
</evidence>
<dbReference type="EMBL" id="JADBEM010000001">
    <property type="protein sequence ID" value="MBE1606165.1"/>
    <property type="molecule type" value="Genomic_DNA"/>
</dbReference>
<keyword evidence="2 7" id="KW-0813">Transport</keyword>
<dbReference type="AlphaFoldDB" id="A0A927RBK4"/>
<dbReference type="PANTHER" id="PTHR43744:SF12">
    <property type="entry name" value="ABC TRANSPORTER PERMEASE PROTEIN MG189-RELATED"/>
    <property type="match status" value="1"/>
</dbReference>
<dbReference type="GO" id="GO:0055085">
    <property type="term" value="P:transmembrane transport"/>
    <property type="evidence" value="ECO:0007669"/>
    <property type="project" value="InterPro"/>
</dbReference>
<feature type="transmembrane region" description="Helical" evidence="7">
    <location>
        <begin position="266"/>
        <end position="287"/>
    </location>
</feature>
<evidence type="ECO:0000256" key="6">
    <source>
        <dbReference type="ARBA" id="ARBA00023136"/>
    </source>
</evidence>
<evidence type="ECO:0000313" key="10">
    <source>
        <dbReference type="Proteomes" id="UP000638648"/>
    </source>
</evidence>
<evidence type="ECO:0000313" key="9">
    <source>
        <dbReference type="EMBL" id="MBE1606165.1"/>
    </source>
</evidence>
<comment type="similarity">
    <text evidence="7">Belongs to the binding-protein-dependent transport system permease family.</text>
</comment>
<dbReference type="PROSITE" id="PS50928">
    <property type="entry name" value="ABC_TM1"/>
    <property type="match status" value="1"/>
</dbReference>
<keyword evidence="5 7" id="KW-1133">Transmembrane helix</keyword>
<evidence type="ECO:0000256" key="1">
    <source>
        <dbReference type="ARBA" id="ARBA00004651"/>
    </source>
</evidence>
<feature type="transmembrane region" description="Helical" evidence="7">
    <location>
        <begin position="94"/>
        <end position="121"/>
    </location>
</feature>
<feature type="domain" description="ABC transmembrane type-1" evidence="8">
    <location>
        <begin position="98"/>
        <end position="287"/>
    </location>
</feature>
<dbReference type="Pfam" id="PF00528">
    <property type="entry name" value="BPD_transp_1"/>
    <property type="match status" value="1"/>
</dbReference>
<dbReference type="Gene3D" id="1.10.3720.10">
    <property type="entry name" value="MetI-like"/>
    <property type="match status" value="1"/>
</dbReference>
<evidence type="ECO:0000256" key="2">
    <source>
        <dbReference type="ARBA" id="ARBA00022448"/>
    </source>
</evidence>
<accession>A0A927RBK4</accession>
<evidence type="ECO:0000259" key="8">
    <source>
        <dbReference type="PROSITE" id="PS50928"/>
    </source>
</evidence>